<dbReference type="InterPro" id="IPR051209">
    <property type="entry name" value="FAD-bind_Monooxygenase_sf"/>
</dbReference>
<gene>
    <name evidence="8" type="ORF">NONO_c36750</name>
</gene>
<comment type="similarity">
    <text evidence="2">Belongs to the FAD-binding monooxygenase family.</text>
</comment>
<protein>
    <submittedName>
        <fullName evidence="8">Monooxygenase</fullName>
    </submittedName>
</protein>
<keyword evidence="3" id="KW-0285">Flavoprotein</keyword>
<keyword evidence="4" id="KW-0274">FAD</keyword>
<dbReference type="Proteomes" id="UP000019150">
    <property type="component" value="Chromosome"/>
</dbReference>
<dbReference type="AlphaFoldDB" id="W5TGY9"/>
<evidence type="ECO:0000256" key="3">
    <source>
        <dbReference type="ARBA" id="ARBA00022630"/>
    </source>
</evidence>
<proteinExistence type="inferred from homology"/>
<dbReference type="PANTHER" id="PTHR42877:SF4">
    <property type="entry name" value="FAD_NAD(P)-BINDING DOMAIN-CONTAINING PROTEIN-RELATED"/>
    <property type="match status" value="1"/>
</dbReference>
<keyword evidence="7 8" id="KW-0503">Monooxygenase</keyword>
<evidence type="ECO:0000256" key="4">
    <source>
        <dbReference type="ARBA" id="ARBA00022827"/>
    </source>
</evidence>
<evidence type="ECO:0000256" key="2">
    <source>
        <dbReference type="ARBA" id="ARBA00010139"/>
    </source>
</evidence>
<evidence type="ECO:0000256" key="7">
    <source>
        <dbReference type="ARBA" id="ARBA00023033"/>
    </source>
</evidence>
<accession>W5TGY9</accession>
<evidence type="ECO:0000313" key="8">
    <source>
        <dbReference type="EMBL" id="AHH18462.1"/>
    </source>
</evidence>
<dbReference type="PRINTS" id="PR00419">
    <property type="entry name" value="ADXRDTASE"/>
</dbReference>
<reference evidence="8 9" key="1">
    <citation type="journal article" date="2014" name="Appl. Environ. Microbiol.">
        <title>Insights into the Microbial Degradation of Rubber and Gutta-Percha by Analysis of the Complete Genome of Nocardia nova SH22a.</title>
        <authorList>
            <person name="Luo Q."/>
            <person name="Hiessl S."/>
            <person name="Poehlein A."/>
            <person name="Daniel R."/>
            <person name="Steinbuchel A."/>
        </authorList>
    </citation>
    <scope>NUCLEOTIDE SEQUENCE [LARGE SCALE GENOMIC DNA]</scope>
    <source>
        <strain evidence="8">SH22a</strain>
    </source>
</reference>
<keyword evidence="5" id="KW-0521">NADP</keyword>
<dbReference type="PATRIC" id="fig|1415166.3.peg.3772"/>
<dbReference type="eggNOG" id="COG2072">
    <property type="taxonomic scope" value="Bacteria"/>
</dbReference>
<evidence type="ECO:0000256" key="5">
    <source>
        <dbReference type="ARBA" id="ARBA00022857"/>
    </source>
</evidence>
<keyword evidence="9" id="KW-1185">Reference proteome</keyword>
<name>W5TGY9_9NOCA</name>
<dbReference type="KEGG" id="nno:NONO_c36750"/>
<comment type="cofactor">
    <cofactor evidence="1">
        <name>FAD</name>
        <dbReference type="ChEBI" id="CHEBI:57692"/>
    </cofactor>
</comment>
<dbReference type="InterPro" id="IPR036188">
    <property type="entry name" value="FAD/NAD-bd_sf"/>
</dbReference>
<organism evidence="8 9">
    <name type="scientific">Nocardia nova SH22a</name>
    <dbReference type="NCBI Taxonomy" id="1415166"/>
    <lineage>
        <taxon>Bacteria</taxon>
        <taxon>Bacillati</taxon>
        <taxon>Actinomycetota</taxon>
        <taxon>Actinomycetes</taxon>
        <taxon>Mycobacteriales</taxon>
        <taxon>Nocardiaceae</taxon>
        <taxon>Nocardia</taxon>
    </lineage>
</organism>
<sequence>MRTRVVVIGTGFSGIGMGIELRKRGIEDFVILEKEKSVGGTWRDNTYPGAACDVPTHLYSFSFEPRTDWSNLYSYQPEILSYLEDVTRKYQLAPHIRFETTFTGARWDDAAGSWHVSTLDGTEYVAQFLVSGIGALHVPKIPDLPGIETFTGTAFHSARWDHDCDLTGKRVAVIGTGASAIQFIPRIVDAASNLDVYQRTPAWVLPRSNVEFSERAHRAFASVPGLRRVLRNGLYWSAEIGGFAMTRRPDLLRFVERMAIRHIEREIADPELRRKLTPSYRAGCKRLLGSDTYYAALAQPKSEVVTDGIREVTPTGIVTADGTERAADVIIYGTGFHVLDVFTKLEFIGRNGVDIAARWRDEGIQAYRGIAVADAPNAFFLLGPNTGLGHTSIVFMIESQINYVARAIALAEDEGARAIVPRREVQDEFNRKLQEKLGHSVWNTGGCASWYLDEHGQNRTLWSGFTWEYWLQTRRVDAHDFEFLTVDRPTVRRAADLVTAENSHRNPELAGRH</sequence>
<dbReference type="Gene3D" id="3.50.50.60">
    <property type="entry name" value="FAD/NAD(P)-binding domain"/>
    <property type="match status" value="2"/>
</dbReference>
<dbReference type="SUPFAM" id="SSF51905">
    <property type="entry name" value="FAD/NAD(P)-binding domain"/>
    <property type="match status" value="1"/>
</dbReference>
<dbReference type="GO" id="GO:0004497">
    <property type="term" value="F:monooxygenase activity"/>
    <property type="evidence" value="ECO:0007669"/>
    <property type="project" value="UniProtKB-KW"/>
</dbReference>
<dbReference type="HOGENOM" id="CLU_006937_7_1_11"/>
<dbReference type="FunFam" id="3.50.50.60:FF:000214">
    <property type="entry name" value="PROBABLE MONOOXYGENASE"/>
    <property type="match status" value="1"/>
</dbReference>
<evidence type="ECO:0000313" key="9">
    <source>
        <dbReference type="Proteomes" id="UP000019150"/>
    </source>
</evidence>
<dbReference type="Pfam" id="PF13738">
    <property type="entry name" value="Pyr_redox_3"/>
    <property type="match status" value="1"/>
</dbReference>
<dbReference type="EMBL" id="CP006850">
    <property type="protein sequence ID" value="AHH18462.1"/>
    <property type="molecule type" value="Genomic_DNA"/>
</dbReference>
<dbReference type="PANTHER" id="PTHR42877">
    <property type="entry name" value="L-ORNITHINE N(5)-MONOOXYGENASE-RELATED"/>
    <property type="match status" value="1"/>
</dbReference>
<evidence type="ECO:0000256" key="6">
    <source>
        <dbReference type="ARBA" id="ARBA00023002"/>
    </source>
</evidence>
<dbReference type="STRING" id="1415166.NONO_c36750"/>
<evidence type="ECO:0000256" key="1">
    <source>
        <dbReference type="ARBA" id="ARBA00001974"/>
    </source>
</evidence>
<keyword evidence="6" id="KW-0560">Oxidoreductase</keyword>